<dbReference type="RefSeq" id="WP_329128310.1">
    <property type="nucleotide sequence ID" value="NZ_CP108473.1"/>
</dbReference>
<feature type="region of interest" description="Disordered" evidence="5">
    <location>
        <begin position="1"/>
        <end position="111"/>
    </location>
</feature>
<evidence type="ECO:0000256" key="3">
    <source>
        <dbReference type="ARBA" id="ARBA00022989"/>
    </source>
</evidence>
<gene>
    <name evidence="7" type="ORF">OG727_20945</name>
</gene>
<keyword evidence="2 6" id="KW-0812">Transmembrane</keyword>
<keyword evidence="3 6" id="KW-1133">Transmembrane helix</keyword>
<keyword evidence="8" id="KW-1185">Reference proteome</keyword>
<feature type="compositionally biased region" description="Low complexity" evidence="5">
    <location>
        <begin position="34"/>
        <end position="44"/>
    </location>
</feature>
<dbReference type="EMBL" id="CP108473">
    <property type="protein sequence ID" value="WUS24542.1"/>
    <property type="molecule type" value="Genomic_DNA"/>
</dbReference>
<feature type="transmembrane region" description="Helical" evidence="6">
    <location>
        <begin position="115"/>
        <end position="145"/>
    </location>
</feature>
<feature type="transmembrane region" description="Helical" evidence="6">
    <location>
        <begin position="166"/>
        <end position="194"/>
    </location>
</feature>
<feature type="compositionally biased region" description="Gly residues" evidence="5">
    <location>
        <begin position="77"/>
        <end position="88"/>
    </location>
</feature>
<evidence type="ECO:0000256" key="5">
    <source>
        <dbReference type="SAM" id="MobiDB-lite"/>
    </source>
</evidence>
<evidence type="ECO:0000256" key="2">
    <source>
        <dbReference type="ARBA" id="ARBA00022692"/>
    </source>
</evidence>
<dbReference type="Pfam" id="PF09685">
    <property type="entry name" value="MamF_MmsF"/>
    <property type="match status" value="1"/>
</dbReference>
<evidence type="ECO:0000313" key="7">
    <source>
        <dbReference type="EMBL" id="WUS24542.1"/>
    </source>
</evidence>
<protein>
    <submittedName>
        <fullName evidence="7">DUF4870 domain-containing protein</fullName>
    </submittedName>
</protein>
<organism evidence="7 8">
    <name type="scientific">Streptomyces caniferus</name>
    <dbReference type="NCBI Taxonomy" id="285557"/>
    <lineage>
        <taxon>Bacteria</taxon>
        <taxon>Bacillati</taxon>
        <taxon>Actinomycetota</taxon>
        <taxon>Actinomycetes</taxon>
        <taxon>Kitasatosporales</taxon>
        <taxon>Streptomycetaceae</taxon>
        <taxon>Streptomyces</taxon>
    </lineage>
</organism>
<proteinExistence type="predicted"/>
<reference evidence="7" key="1">
    <citation type="submission" date="2022-10" db="EMBL/GenBank/DDBJ databases">
        <title>The complete genomes of actinobacterial strains from the NBC collection.</title>
        <authorList>
            <person name="Joergensen T.S."/>
            <person name="Alvarez Arevalo M."/>
            <person name="Sterndorff E.B."/>
            <person name="Faurdal D."/>
            <person name="Vuksanovic O."/>
            <person name="Mourched A.-S."/>
            <person name="Charusanti P."/>
            <person name="Shaw S."/>
            <person name="Blin K."/>
            <person name="Weber T."/>
        </authorList>
    </citation>
    <scope>NUCLEOTIDE SEQUENCE</scope>
    <source>
        <strain evidence="7">NBC_01256</strain>
    </source>
</reference>
<comment type="subcellular location">
    <subcellularLocation>
        <location evidence="1">Membrane</location>
        <topology evidence="1">Multi-pass membrane protein</topology>
    </subcellularLocation>
</comment>
<evidence type="ECO:0000313" key="8">
    <source>
        <dbReference type="Proteomes" id="UP001432292"/>
    </source>
</evidence>
<evidence type="ECO:0000256" key="1">
    <source>
        <dbReference type="ARBA" id="ARBA00004141"/>
    </source>
</evidence>
<evidence type="ECO:0000256" key="6">
    <source>
        <dbReference type="SAM" id="Phobius"/>
    </source>
</evidence>
<dbReference type="Proteomes" id="UP001432292">
    <property type="component" value="Chromosome"/>
</dbReference>
<evidence type="ECO:0000256" key="4">
    <source>
        <dbReference type="ARBA" id="ARBA00023136"/>
    </source>
</evidence>
<keyword evidence="4 6" id="KW-0472">Membrane</keyword>
<name>A0ABZ1VQB2_9ACTN</name>
<feature type="transmembrane region" description="Helical" evidence="6">
    <location>
        <begin position="206"/>
        <end position="230"/>
    </location>
</feature>
<sequence length="254" mass="25896">MSDHQQPGYGPPTGGPHGPHGAPQGPYGTPPQGPYGTPQGPYGASQPGYGAPQDPYGAQQPGYGTPQDPYGTPQPGWHGGGAPGGYGYPGAQQPGPGYGGTGTPPSPAPSTGPAMWAHLGALLTVTAGTMMCCGLGALLGWIFPLSVRGNDRHRHDPYIRHHATQAVNFGITQAIMAALGAVLYFASAFIFAAAADTDAQRNSSGLAVPLLTVIVIFGGYALSGVICAVIGTVKATRGELWTYPRLIAWPLSKG</sequence>
<dbReference type="InterPro" id="IPR019109">
    <property type="entry name" value="MamF_MmsF"/>
</dbReference>
<accession>A0ABZ1VQB2</accession>